<evidence type="ECO:0000256" key="3">
    <source>
        <dbReference type="ARBA" id="ARBA00023002"/>
    </source>
</evidence>
<dbReference type="InterPro" id="IPR029479">
    <property type="entry name" value="Nitroreductase"/>
</dbReference>
<evidence type="ECO:0000259" key="4">
    <source>
        <dbReference type="Pfam" id="PF00881"/>
    </source>
</evidence>
<dbReference type="SUPFAM" id="SSF55469">
    <property type="entry name" value="FMN-dependent nitroreductase-like"/>
    <property type="match status" value="1"/>
</dbReference>
<name>A0A6C0G7B5_9BACL</name>
<dbReference type="CDD" id="cd02140">
    <property type="entry name" value="Frm2-like"/>
    <property type="match status" value="1"/>
</dbReference>
<dbReference type="AlphaFoldDB" id="A0A6C0G7B5"/>
<proteinExistence type="predicted"/>
<protein>
    <submittedName>
        <fullName evidence="5">Nitroreductase family protein</fullName>
    </submittedName>
</protein>
<evidence type="ECO:0000256" key="2">
    <source>
        <dbReference type="ARBA" id="ARBA00022490"/>
    </source>
</evidence>
<dbReference type="InterPro" id="IPR033877">
    <property type="entry name" value="Frm2/Hbn1"/>
</dbReference>
<evidence type="ECO:0000313" key="5">
    <source>
        <dbReference type="EMBL" id="QHT63555.1"/>
    </source>
</evidence>
<dbReference type="KEGG" id="plyc:GXP70_28765"/>
<evidence type="ECO:0000313" key="6">
    <source>
        <dbReference type="Proteomes" id="UP000476064"/>
    </source>
</evidence>
<dbReference type="GO" id="GO:0005737">
    <property type="term" value="C:cytoplasm"/>
    <property type="evidence" value="ECO:0007669"/>
    <property type="project" value="UniProtKB-SubCell"/>
</dbReference>
<dbReference type="FunFam" id="3.40.109.10:FF:000001">
    <property type="entry name" value="Nitroreductase family"/>
    <property type="match status" value="1"/>
</dbReference>
<dbReference type="Pfam" id="PF00881">
    <property type="entry name" value="Nitroreductase"/>
    <property type="match status" value="1"/>
</dbReference>
<keyword evidence="3" id="KW-0560">Oxidoreductase</keyword>
<feature type="domain" description="Nitroreductase" evidence="4">
    <location>
        <begin position="9"/>
        <end position="178"/>
    </location>
</feature>
<dbReference type="GO" id="GO:0016491">
    <property type="term" value="F:oxidoreductase activity"/>
    <property type="evidence" value="ECO:0007669"/>
    <property type="project" value="UniProtKB-KW"/>
</dbReference>
<accession>A0A6C0G7B5</accession>
<gene>
    <name evidence="5" type="ORF">GXP70_28765</name>
</gene>
<keyword evidence="2" id="KW-0963">Cytoplasm</keyword>
<evidence type="ECO:0000256" key="1">
    <source>
        <dbReference type="ARBA" id="ARBA00004496"/>
    </source>
</evidence>
<dbReference type="PANTHER" id="PTHR43035">
    <property type="entry name" value="FATTY ACID REPRESSION MUTANT PROTEIN 2-RELATED"/>
    <property type="match status" value="1"/>
</dbReference>
<comment type="subcellular location">
    <subcellularLocation>
        <location evidence="1">Cytoplasm</location>
    </subcellularLocation>
</comment>
<keyword evidence="6" id="KW-1185">Reference proteome</keyword>
<dbReference type="Gene3D" id="3.40.109.10">
    <property type="entry name" value="NADH Oxidase"/>
    <property type="match status" value="1"/>
</dbReference>
<dbReference type="EMBL" id="CP048209">
    <property type="protein sequence ID" value="QHT63555.1"/>
    <property type="molecule type" value="Genomic_DNA"/>
</dbReference>
<dbReference type="InterPro" id="IPR000415">
    <property type="entry name" value="Nitroreductase-like"/>
</dbReference>
<reference evidence="5 6" key="1">
    <citation type="submission" date="2020-01" db="EMBL/GenBank/DDBJ databases">
        <title>Paenibacillus sp. nov., isolated from tomato rhizosphere.</title>
        <authorList>
            <person name="Weon H.-Y."/>
            <person name="Lee S.A."/>
        </authorList>
    </citation>
    <scope>NUCLEOTIDE SEQUENCE [LARGE SCALE GENOMIC DNA]</scope>
    <source>
        <strain evidence="5 6">12200R-189</strain>
    </source>
</reference>
<dbReference type="Proteomes" id="UP000476064">
    <property type="component" value="Chromosome"/>
</dbReference>
<dbReference type="PANTHER" id="PTHR43035:SF1">
    <property type="entry name" value="FATTY ACID REPRESSION MUTANT PROTEIN 2-RELATED"/>
    <property type="match status" value="1"/>
</dbReference>
<dbReference type="GO" id="GO:0034599">
    <property type="term" value="P:cellular response to oxidative stress"/>
    <property type="evidence" value="ECO:0007669"/>
    <property type="project" value="InterPro"/>
</dbReference>
<organism evidence="5 6">
    <name type="scientific">Paenibacillus lycopersici</name>
    <dbReference type="NCBI Taxonomy" id="2704462"/>
    <lineage>
        <taxon>Bacteria</taxon>
        <taxon>Bacillati</taxon>
        <taxon>Bacillota</taxon>
        <taxon>Bacilli</taxon>
        <taxon>Bacillales</taxon>
        <taxon>Paenibacillaceae</taxon>
        <taxon>Paenibacillus</taxon>
    </lineage>
</organism>
<sequence>MRMTWEDIVKGRRSIRKLTNTPEVPRSQIENVVRLALHAPSAFNMQSGRLVVLTGGQHERLWDIVTETLRAHVPAEKFGPTQERMNGFRAGAGTVLFFEDEAAVRTTQEKSPPSYQMHFHHWSQQGSAILQYAVWLGLTDQGLAASLQHYNPIIDDQVRREWEIPDNWSLVAQMPYGRAAETPGERSFLPYEDVVKWH</sequence>